<protein>
    <submittedName>
        <fullName evidence="1">Uncharacterized protein</fullName>
    </submittedName>
</protein>
<gene>
    <name evidence="1" type="ORF">ITP53_09920</name>
</gene>
<dbReference type="EMBL" id="JADOGI010000021">
    <property type="protein sequence ID" value="MBF8186056.1"/>
    <property type="molecule type" value="Genomic_DNA"/>
</dbReference>
<sequence length="222" mass="23551">MTHVAAAARNNADWCDMMCRAHGSPGTFGGQAWTSTGRTPLYYPDAVTLTPEATVDDVLGHIDAGPGASVKDSFATLDLPDFDVLFEAQWIYHPAPRSLADTDVAWEVVGDAATLREWEQACFGGEVTDLFLPKLLDEAVVLAGRIGGDIICGSVLNASDQVAGISNVYAVDTLIDAAWSGSLTMAAKLFPGRPLAGYETDPEPAVAHGFTTIGPLRVWLRS</sequence>
<accession>A0A931A4D5</accession>
<reference evidence="1" key="1">
    <citation type="submission" date="2020-11" db="EMBL/GenBank/DDBJ databases">
        <title>Whole-genome analyses of Nonomuraea sp. K274.</title>
        <authorList>
            <person name="Veyisoglu A."/>
        </authorList>
    </citation>
    <scope>NUCLEOTIDE SEQUENCE</scope>
    <source>
        <strain evidence="1">K274</strain>
    </source>
</reference>
<dbReference type="Proteomes" id="UP000605361">
    <property type="component" value="Unassembled WGS sequence"/>
</dbReference>
<keyword evidence="2" id="KW-1185">Reference proteome</keyword>
<proteinExistence type="predicted"/>
<evidence type="ECO:0000313" key="2">
    <source>
        <dbReference type="Proteomes" id="UP000605361"/>
    </source>
</evidence>
<comment type="caution">
    <text evidence="1">The sequence shown here is derived from an EMBL/GenBank/DDBJ whole genome shotgun (WGS) entry which is preliminary data.</text>
</comment>
<name>A0A931A4D5_9ACTN</name>
<dbReference type="RefSeq" id="WP_195895027.1">
    <property type="nucleotide sequence ID" value="NZ_JADOGI010000021.1"/>
</dbReference>
<dbReference type="AlphaFoldDB" id="A0A931A4D5"/>
<evidence type="ECO:0000313" key="1">
    <source>
        <dbReference type="EMBL" id="MBF8186056.1"/>
    </source>
</evidence>
<organism evidence="1 2">
    <name type="scientific">Nonomuraea cypriaca</name>
    <dbReference type="NCBI Taxonomy" id="1187855"/>
    <lineage>
        <taxon>Bacteria</taxon>
        <taxon>Bacillati</taxon>
        <taxon>Actinomycetota</taxon>
        <taxon>Actinomycetes</taxon>
        <taxon>Streptosporangiales</taxon>
        <taxon>Streptosporangiaceae</taxon>
        <taxon>Nonomuraea</taxon>
    </lineage>
</organism>